<organism evidence="3 4">
    <name type="scientific">Isoptericola cucumis</name>
    <dbReference type="NCBI Taxonomy" id="1776856"/>
    <lineage>
        <taxon>Bacteria</taxon>
        <taxon>Bacillati</taxon>
        <taxon>Actinomycetota</taxon>
        <taxon>Actinomycetes</taxon>
        <taxon>Micrococcales</taxon>
        <taxon>Promicromonosporaceae</taxon>
        <taxon>Isoptericola</taxon>
    </lineage>
</organism>
<dbReference type="RefSeq" id="WP_188521797.1">
    <property type="nucleotide sequence ID" value="NZ_BMDG01000001.1"/>
</dbReference>
<keyword evidence="4" id="KW-1185">Reference proteome</keyword>
<keyword evidence="2" id="KW-0472">Membrane</keyword>
<sequence>MTGNHARDDWADARTDEALRRELDALAGLGAASSALGDAPDGALGAVRGRVRRRRAAKQAGIGATTLAVAGMLALGGAALLPDPPTPLPGPAVTPSPTPEPEESGTGEGTGEGTEQDDAAPDDAPDHAQGPSAVDVIDDGYQPGWLEGTELVCGMAVDELPAGPAGWSLGATGPVGAAGPATSPVLTVATRLTVPGDVPADALAIGPTLVWAQDGVVVDVGINMTESPVELGPQAGGALDGLASDYPSTTCAPGGRAEGQTSFDTDLPPGEYEVRALSRLWPEDVAAGDLVLSAPFTVTVAGDGSWEERAGG</sequence>
<keyword evidence="2" id="KW-0812">Transmembrane</keyword>
<evidence type="ECO:0000256" key="1">
    <source>
        <dbReference type="SAM" id="MobiDB-lite"/>
    </source>
</evidence>
<gene>
    <name evidence="3" type="ORF">GCM10007368_02190</name>
</gene>
<keyword evidence="2" id="KW-1133">Transmembrane helix</keyword>
<dbReference type="Proteomes" id="UP000632535">
    <property type="component" value="Unassembled WGS sequence"/>
</dbReference>
<comment type="caution">
    <text evidence="3">The sequence shown here is derived from an EMBL/GenBank/DDBJ whole genome shotgun (WGS) entry which is preliminary data.</text>
</comment>
<feature type="compositionally biased region" description="Acidic residues" evidence="1">
    <location>
        <begin position="114"/>
        <end position="123"/>
    </location>
</feature>
<proteinExistence type="predicted"/>
<reference evidence="4" key="1">
    <citation type="journal article" date="2019" name="Int. J. Syst. Evol. Microbiol.">
        <title>The Global Catalogue of Microorganisms (GCM) 10K type strain sequencing project: providing services to taxonomists for standard genome sequencing and annotation.</title>
        <authorList>
            <consortium name="The Broad Institute Genomics Platform"/>
            <consortium name="The Broad Institute Genome Sequencing Center for Infectious Disease"/>
            <person name="Wu L."/>
            <person name="Ma J."/>
        </authorList>
    </citation>
    <scope>NUCLEOTIDE SEQUENCE [LARGE SCALE GENOMIC DNA]</scope>
    <source>
        <strain evidence="4">CCM 8653</strain>
    </source>
</reference>
<name>A0ABQ2B2E6_9MICO</name>
<evidence type="ECO:0000313" key="4">
    <source>
        <dbReference type="Proteomes" id="UP000632535"/>
    </source>
</evidence>
<dbReference type="EMBL" id="BMDG01000001">
    <property type="protein sequence ID" value="GGI04644.1"/>
    <property type="molecule type" value="Genomic_DNA"/>
</dbReference>
<feature type="compositionally biased region" description="Pro residues" evidence="1">
    <location>
        <begin position="82"/>
        <end position="99"/>
    </location>
</feature>
<feature type="transmembrane region" description="Helical" evidence="2">
    <location>
        <begin position="60"/>
        <end position="81"/>
    </location>
</feature>
<evidence type="ECO:0000256" key="2">
    <source>
        <dbReference type="SAM" id="Phobius"/>
    </source>
</evidence>
<evidence type="ECO:0000313" key="3">
    <source>
        <dbReference type="EMBL" id="GGI04644.1"/>
    </source>
</evidence>
<protein>
    <submittedName>
        <fullName evidence="3">Uncharacterized protein</fullName>
    </submittedName>
</protein>
<feature type="region of interest" description="Disordered" evidence="1">
    <location>
        <begin position="81"/>
        <end position="141"/>
    </location>
</feature>
<accession>A0ABQ2B2E6</accession>